<dbReference type="STRING" id="1798373.A2154_04675"/>
<comment type="caution">
    <text evidence="1">The sequence shown here is derived from an EMBL/GenBank/DDBJ whole genome shotgun (WGS) entry which is preliminary data.</text>
</comment>
<name>A0A1F5Z7P8_9BACT</name>
<sequence>MTELIGTGPFEKPSIPQAEVAHYADGVKDIFTSRHRFGPLYLEQQILESTLRAYRLSQKSIQHPLNQSVFNANK</sequence>
<organism evidence="1 2">
    <name type="scientific">Candidatus Gottesmanbacteria bacterium RBG_16_43_7</name>
    <dbReference type="NCBI Taxonomy" id="1798373"/>
    <lineage>
        <taxon>Bacteria</taxon>
        <taxon>Candidatus Gottesmaniibacteriota</taxon>
    </lineage>
</organism>
<proteinExistence type="predicted"/>
<protein>
    <submittedName>
        <fullName evidence="1">Uncharacterized protein</fullName>
    </submittedName>
</protein>
<dbReference type="EMBL" id="MFJC01000066">
    <property type="protein sequence ID" value="OGG08441.1"/>
    <property type="molecule type" value="Genomic_DNA"/>
</dbReference>
<evidence type="ECO:0000313" key="1">
    <source>
        <dbReference type="EMBL" id="OGG08441.1"/>
    </source>
</evidence>
<dbReference type="AlphaFoldDB" id="A0A1F5Z7P8"/>
<gene>
    <name evidence="1" type="ORF">A2154_04675</name>
</gene>
<reference evidence="1 2" key="1">
    <citation type="journal article" date="2016" name="Nat. Commun.">
        <title>Thousands of microbial genomes shed light on interconnected biogeochemical processes in an aquifer system.</title>
        <authorList>
            <person name="Anantharaman K."/>
            <person name="Brown C.T."/>
            <person name="Hug L.A."/>
            <person name="Sharon I."/>
            <person name="Castelle C.J."/>
            <person name="Probst A.J."/>
            <person name="Thomas B.C."/>
            <person name="Singh A."/>
            <person name="Wilkins M.J."/>
            <person name="Karaoz U."/>
            <person name="Brodie E.L."/>
            <person name="Williams K.H."/>
            <person name="Hubbard S.S."/>
            <person name="Banfield J.F."/>
        </authorList>
    </citation>
    <scope>NUCLEOTIDE SEQUENCE [LARGE SCALE GENOMIC DNA]</scope>
</reference>
<accession>A0A1F5Z7P8</accession>
<evidence type="ECO:0000313" key="2">
    <source>
        <dbReference type="Proteomes" id="UP000176854"/>
    </source>
</evidence>
<dbReference type="Proteomes" id="UP000176854">
    <property type="component" value="Unassembled WGS sequence"/>
</dbReference>